<comment type="caution">
    <text evidence="2">The sequence shown here is derived from an EMBL/GenBank/DDBJ whole genome shotgun (WGS) entry which is preliminary data.</text>
</comment>
<sequence>MKQNILFVMPSLSAGGGEKSLVNLLTQIDYELYDVELFLFKREGLFLNMLPEEVQVLDFPKEYKIFSKGLFTSFITFMKERQFSLAFYRIMFTVKSRLIKDNKNAEQQTWKYLNMYFNTTHKEYDVAIGFLEKTSIYYVVDRIKSTKKIGWIHTNYSNSGMNKDIDHPYYEKLDRIVTVSQECAKSISEIFPDFKDKVDVIFNIVSPKIIDKLSKENMDMVMDDKFVNIVTMGRLSYEKGIDMAVNACDLLVKNGFNIKWYVLGEGDEKENLEELIKKKKLGNNFFLLGLKENPYPYIKNADIYVQPSRYEGKSIAIDEAKILKKPIVVTNYNSAKDQIANRVTGIIEELNATSVAEGIQLLIENEEIRKRLINNLHAEQLGTEGEIEKLYDLIRR</sequence>
<evidence type="ECO:0000313" key="2">
    <source>
        <dbReference type="EMBL" id="MDE5413795.1"/>
    </source>
</evidence>
<dbReference type="SUPFAM" id="SSF53756">
    <property type="entry name" value="UDP-Glycosyltransferase/glycogen phosphorylase"/>
    <property type="match status" value="1"/>
</dbReference>
<organism evidence="2 3">
    <name type="scientific">Alkalihalobacterium chitinilyticum</name>
    <dbReference type="NCBI Taxonomy" id="2980103"/>
    <lineage>
        <taxon>Bacteria</taxon>
        <taxon>Bacillati</taxon>
        <taxon>Bacillota</taxon>
        <taxon>Bacilli</taxon>
        <taxon>Bacillales</taxon>
        <taxon>Bacillaceae</taxon>
        <taxon>Alkalihalobacterium</taxon>
    </lineage>
</organism>
<dbReference type="Pfam" id="PF00534">
    <property type="entry name" value="Glycos_transf_1"/>
    <property type="match status" value="1"/>
</dbReference>
<dbReference type="PANTHER" id="PTHR12526">
    <property type="entry name" value="GLYCOSYLTRANSFERASE"/>
    <property type="match status" value="1"/>
</dbReference>
<name>A0ABT5VE98_9BACI</name>
<protein>
    <submittedName>
        <fullName evidence="2">Glycosyltransferase</fullName>
    </submittedName>
</protein>
<gene>
    <name evidence="2" type="ORF">N7Z68_10390</name>
</gene>
<dbReference type="RefSeq" id="WP_275118414.1">
    <property type="nucleotide sequence ID" value="NZ_JAOTPO010000006.1"/>
</dbReference>
<keyword evidence="3" id="KW-1185">Reference proteome</keyword>
<feature type="domain" description="Glycosyl transferase family 1" evidence="1">
    <location>
        <begin position="228"/>
        <end position="375"/>
    </location>
</feature>
<dbReference type="CDD" id="cd03811">
    <property type="entry name" value="GT4_GT28_WabH-like"/>
    <property type="match status" value="1"/>
</dbReference>
<dbReference type="PANTHER" id="PTHR12526:SF630">
    <property type="entry name" value="GLYCOSYLTRANSFERASE"/>
    <property type="match status" value="1"/>
</dbReference>
<proteinExistence type="predicted"/>
<evidence type="ECO:0000313" key="3">
    <source>
        <dbReference type="Proteomes" id="UP001148125"/>
    </source>
</evidence>
<reference evidence="2" key="1">
    <citation type="submission" date="2024-05" db="EMBL/GenBank/DDBJ databases">
        <title>Alkalihalobacillus sp. strain MEB203 novel alkaliphilic bacterium from Lonar Lake, India.</title>
        <authorList>
            <person name="Joshi A."/>
            <person name="Thite S."/>
            <person name="Mengade P."/>
        </authorList>
    </citation>
    <scope>NUCLEOTIDE SEQUENCE</scope>
    <source>
        <strain evidence="2">MEB 203</strain>
    </source>
</reference>
<dbReference type="Gene3D" id="3.40.50.2000">
    <property type="entry name" value="Glycogen Phosphorylase B"/>
    <property type="match status" value="2"/>
</dbReference>
<dbReference type="InterPro" id="IPR001296">
    <property type="entry name" value="Glyco_trans_1"/>
</dbReference>
<dbReference type="Proteomes" id="UP001148125">
    <property type="component" value="Unassembled WGS sequence"/>
</dbReference>
<dbReference type="EMBL" id="JAOTPO010000006">
    <property type="protein sequence ID" value="MDE5413795.1"/>
    <property type="molecule type" value="Genomic_DNA"/>
</dbReference>
<accession>A0ABT5VE98</accession>
<evidence type="ECO:0000259" key="1">
    <source>
        <dbReference type="Pfam" id="PF00534"/>
    </source>
</evidence>